<evidence type="ECO:0000313" key="5">
    <source>
        <dbReference type="Proteomes" id="UP000006238"/>
    </source>
</evidence>
<keyword evidence="2" id="KW-0732">Signal</keyword>
<dbReference type="GeneID" id="98917095"/>
<proteinExistence type="predicted"/>
<sequence>MKSNNIKKLILCIIAAILIPLRVSGAAYWQGNNVFNPDEGTLWGVTKDEIVKVTDYKRVYSFDDINSYSAYITNNPGFLGNSIENSFFWFTKSRLAYVKLFKVKPGQKVSFLFNRSIYLYCAEFDTDFRLVKDGNWGTNGTVYEMSDDTSWIMVVFRQVNGDLSEGSGNDTFISGDDILAYDKRYIIFEPFKYTLDMNGGVYMDSTAAVTMNRLGVEQITLPTPERTGYIFKGWKSPNGKLYNGTLTNVFDEELFKDTTLTADWEEIEAESISIDREYAILEQNSGNTVNLKATVYPDNAVNKNVIFTSSDESIAKVDADGKVTAGKTGVAEITARTANGMTAKCRIYVMGFEISLPSVCNVNQVYEVDINIYNNGSSDMEGRKRVIVDCDETVELVRVGDISTKCLAVAEKTAEYNGEFVLKNNEFFADTTDSEKVYYRLSEKEAIKKAGDYEGNVTFTVSVL</sequence>
<feature type="signal peptide" evidence="2">
    <location>
        <begin position="1"/>
        <end position="26"/>
    </location>
</feature>
<dbReference type="Gene3D" id="2.60.40.4270">
    <property type="entry name" value="Listeria-Bacteroides repeat domain"/>
    <property type="match status" value="1"/>
</dbReference>
<evidence type="ECO:0000259" key="3">
    <source>
        <dbReference type="SMART" id="SM00635"/>
    </source>
</evidence>
<dbReference type="NCBIfam" id="TIGR02543">
    <property type="entry name" value="List_Bact_rpt"/>
    <property type="match status" value="1"/>
</dbReference>
<feature type="domain" description="BIG2" evidence="3">
    <location>
        <begin position="268"/>
        <end position="346"/>
    </location>
</feature>
<accession>D4S2X5</accession>
<name>D4S2X5_9FIRM</name>
<protein>
    <submittedName>
        <fullName evidence="4">Repeat protein</fullName>
    </submittedName>
</protein>
<dbReference type="HOGENOM" id="CLU_588856_0_0_9"/>
<dbReference type="InterPro" id="IPR013378">
    <property type="entry name" value="InlB-like_B-rpt"/>
</dbReference>
<dbReference type="EMBL" id="ABWN01000042">
    <property type="protein sequence ID" value="EFF67404.1"/>
    <property type="molecule type" value="Genomic_DNA"/>
</dbReference>
<evidence type="ECO:0000256" key="2">
    <source>
        <dbReference type="SAM" id="SignalP"/>
    </source>
</evidence>
<dbReference type="GO" id="GO:0030313">
    <property type="term" value="C:cell envelope"/>
    <property type="evidence" value="ECO:0007669"/>
    <property type="project" value="UniProtKB-SubCell"/>
</dbReference>
<dbReference type="InterPro" id="IPR042229">
    <property type="entry name" value="Listeria/Bacterioides_rpt_sf"/>
</dbReference>
<dbReference type="STRING" id="45851.BHV86_01385"/>
<dbReference type="eggNOG" id="COG5492">
    <property type="taxonomic scope" value="Bacteria"/>
</dbReference>
<feature type="chain" id="PRO_5003063434" evidence="2">
    <location>
        <begin position="27"/>
        <end position="464"/>
    </location>
</feature>
<dbReference type="InterPro" id="IPR008964">
    <property type="entry name" value="Invasin/intimin_cell_adhesion"/>
</dbReference>
<comment type="subcellular location">
    <subcellularLocation>
        <location evidence="1">Cell envelope</location>
    </subcellularLocation>
</comment>
<dbReference type="Proteomes" id="UP000006238">
    <property type="component" value="Unassembled WGS sequence"/>
</dbReference>
<dbReference type="RefSeq" id="WP_005604699.1">
    <property type="nucleotide sequence ID" value="NZ_GG663525.1"/>
</dbReference>
<dbReference type="AlphaFoldDB" id="D4S2X5"/>
<dbReference type="InterPro" id="IPR003343">
    <property type="entry name" value="Big_2"/>
</dbReference>
<gene>
    <name evidence="4" type="ORF">BUTYVIB_02487</name>
</gene>
<reference evidence="4 5" key="1">
    <citation type="submission" date="2010-02" db="EMBL/GenBank/DDBJ databases">
        <authorList>
            <person name="Weinstock G."/>
            <person name="Sodergren E."/>
            <person name="Clifton S."/>
            <person name="Fulton L."/>
            <person name="Fulton B."/>
            <person name="Courtney L."/>
            <person name="Fronick C."/>
            <person name="Harrison M."/>
            <person name="Strong C."/>
            <person name="Farmer C."/>
            <person name="Delahaunty K."/>
            <person name="Markovic C."/>
            <person name="Hall O."/>
            <person name="Minx P."/>
            <person name="Tomlinson C."/>
            <person name="Mitreva M."/>
            <person name="Nelson J."/>
            <person name="Hou S."/>
            <person name="Wollam A."/>
            <person name="Pepin K.H."/>
            <person name="Johnson M."/>
            <person name="Bhonagiri V."/>
            <person name="Zhang X."/>
            <person name="Suruliraj S."/>
            <person name="Warren W."/>
            <person name="Chinwalla A."/>
            <person name="Mardis E.R."/>
            <person name="Wilson R.K."/>
        </authorList>
    </citation>
    <scope>NUCLEOTIDE SEQUENCE [LARGE SCALE GENOMIC DNA]</scope>
    <source>
        <strain evidence="4 5">DSM 2876</strain>
    </source>
</reference>
<dbReference type="SMART" id="SM00635">
    <property type="entry name" value="BID_2"/>
    <property type="match status" value="1"/>
</dbReference>
<dbReference type="SUPFAM" id="SSF49373">
    <property type="entry name" value="Invasin/intimin cell-adhesion fragments"/>
    <property type="match status" value="1"/>
</dbReference>
<comment type="caution">
    <text evidence="4">The sequence shown here is derived from an EMBL/GenBank/DDBJ whole genome shotgun (WGS) entry which is preliminary data.</text>
</comment>
<organism evidence="4 5">
    <name type="scientific">Eshraghiella crossota DSM 2876</name>
    <dbReference type="NCBI Taxonomy" id="511680"/>
    <lineage>
        <taxon>Bacteria</taxon>
        <taxon>Bacillati</taxon>
        <taxon>Bacillota</taxon>
        <taxon>Clostridia</taxon>
        <taxon>Lachnospirales</taxon>
        <taxon>Lachnospiraceae</taxon>
        <taxon>Eshraghiella</taxon>
    </lineage>
</organism>
<dbReference type="Gene3D" id="2.60.40.1080">
    <property type="match status" value="1"/>
</dbReference>
<dbReference type="Pfam" id="PF02368">
    <property type="entry name" value="Big_2"/>
    <property type="match status" value="1"/>
</dbReference>
<evidence type="ECO:0000256" key="1">
    <source>
        <dbReference type="ARBA" id="ARBA00004196"/>
    </source>
</evidence>
<keyword evidence="5" id="KW-1185">Reference proteome</keyword>
<evidence type="ECO:0000313" key="4">
    <source>
        <dbReference type="EMBL" id="EFF67404.1"/>
    </source>
</evidence>